<dbReference type="PANTHER" id="PTHR19918:SF1">
    <property type="entry name" value="FIZZY-RELATED PROTEIN HOMOLOG"/>
    <property type="match status" value="1"/>
</dbReference>
<dbReference type="InterPro" id="IPR019775">
    <property type="entry name" value="WD40_repeat_CS"/>
</dbReference>
<evidence type="ECO:0000259" key="6">
    <source>
        <dbReference type="Pfam" id="PF24807"/>
    </source>
</evidence>
<feature type="repeat" description="WD" evidence="5">
    <location>
        <begin position="557"/>
        <end position="591"/>
    </location>
</feature>
<dbReference type="EMBL" id="CP092864">
    <property type="protein sequence ID" value="UYV64052.1"/>
    <property type="molecule type" value="Genomic_DNA"/>
</dbReference>
<dbReference type="Gene3D" id="3.30.420.10">
    <property type="entry name" value="Ribonuclease H-like superfamily/Ribonuclease H"/>
    <property type="match status" value="1"/>
</dbReference>
<reference evidence="7 8" key="1">
    <citation type="submission" date="2022-01" db="EMBL/GenBank/DDBJ databases">
        <title>A chromosomal length assembly of Cordylochernes scorpioides.</title>
        <authorList>
            <person name="Zeh D."/>
            <person name="Zeh J."/>
        </authorList>
    </citation>
    <scope>NUCLEOTIDE SEQUENCE [LARGE SCALE GENOMIC DNA]</scope>
    <source>
        <strain evidence="7">IN4F17</strain>
        <tissue evidence="7">Whole Body</tissue>
    </source>
</reference>
<dbReference type="InterPro" id="IPR056150">
    <property type="entry name" value="WD40_CDC20-Fz"/>
</dbReference>
<dbReference type="PANTHER" id="PTHR19918">
    <property type="entry name" value="CELL DIVISION CYCLE 20 CDC20 FIZZY -RELATED"/>
    <property type="match status" value="1"/>
</dbReference>
<evidence type="ECO:0000313" key="8">
    <source>
        <dbReference type="Proteomes" id="UP001235939"/>
    </source>
</evidence>
<keyword evidence="8" id="KW-1185">Reference proteome</keyword>
<feature type="repeat" description="WD" evidence="5">
    <location>
        <begin position="681"/>
        <end position="722"/>
    </location>
</feature>
<organism evidence="7 8">
    <name type="scientific">Cordylochernes scorpioides</name>
    <dbReference type="NCBI Taxonomy" id="51811"/>
    <lineage>
        <taxon>Eukaryota</taxon>
        <taxon>Metazoa</taxon>
        <taxon>Ecdysozoa</taxon>
        <taxon>Arthropoda</taxon>
        <taxon>Chelicerata</taxon>
        <taxon>Arachnida</taxon>
        <taxon>Pseudoscorpiones</taxon>
        <taxon>Cheliferoidea</taxon>
        <taxon>Chernetidae</taxon>
        <taxon>Cordylochernes</taxon>
    </lineage>
</organism>
<evidence type="ECO:0000256" key="1">
    <source>
        <dbReference type="ARBA" id="ARBA00006445"/>
    </source>
</evidence>
<dbReference type="InterPro" id="IPR015943">
    <property type="entry name" value="WD40/YVTN_repeat-like_dom_sf"/>
</dbReference>
<evidence type="ECO:0000256" key="2">
    <source>
        <dbReference type="ARBA" id="ARBA00022574"/>
    </source>
</evidence>
<comment type="similarity">
    <text evidence="1">Belongs to the WD repeat CDC20/Fizzy family.</text>
</comment>
<proteinExistence type="inferred from homology"/>
<sequence>MELGAAFIDYGTMIQAHFGESHTLPTPLYDTPARDKYGDRFIPNRSGSNWAVNYSLIQEKSPGQLQPKKAAKEAATSDTSKDGVAYASLLKNELLNTSIEDIKEQSEDRRPLEGRNLFKYQRPDPVDHYSPYSLSPVSLKSQALLRSPRKASRKISRIPFKVLDAPELQDDFYLNLVDWSAGNVLSVGLGTCVYLWSACTSQVTRLCDLSADGDSVTSVAWAERGHQVAVGTHKGLVQVWDVAATKRTALLEGHTARVGALAWNCDLLSSGSRDRAILQRDVRTPAQVPERRLNGHRQEDTSLVSLVLAEQPLVMKLPLMSPASCELRSGIVRRWVREFKNGRTDDHDEPRAGRPSVSDETIAKVEAAMLEDRRYSKVCAIWVPKILTEDHKRQQVDATQKFLDCHKTDGEEFLDSINKRRETLTKGVRFHHDNARPHTAHQTTALIEEFEWELVSHPPYSPDVATSDFHLFPELKKNLGGTQFQDDDELEEAVLGFYAARRQSSLTMGSITPFLRNGPCRIRPPVLTYKYSHLTVSSPQRKPTSVVTKVLLIHHVVCGLKWSPDNQHLASGGNDNRLFVWSLSGGASPVQTYTEHLAAVKAIAWSPHHHGLLASGGGTADRCIRFWNTLTGQAMQCVDTGSQVCNLAWSKHASELVSTHGYSQNQILVWKYPALVQVAKLTGHSYRVLYLAMSPDGESIVTGAGDETLRFWNVFSKARSQKETKSALNLFTSIR</sequence>
<keyword evidence="4" id="KW-0131">Cell cycle</keyword>
<dbReference type="InterPro" id="IPR036397">
    <property type="entry name" value="RNaseH_sf"/>
</dbReference>
<evidence type="ECO:0000256" key="3">
    <source>
        <dbReference type="ARBA" id="ARBA00022737"/>
    </source>
</evidence>
<evidence type="ECO:0000256" key="4">
    <source>
        <dbReference type="ARBA" id="ARBA00023306"/>
    </source>
</evidence>
<evidence type="ECO:0000313" key="7">
    <source>
        <dbReference type="EMBL" id="UYV64052.1"/>
    </source>
</evidence>
<dbReference type="InterPro" id="IPR033010">
    <property type="entry name" value="Cdc20/Fizzy"/>
</dbReference>
<dbReference type="PROSITE" id="PS50294">
    <property type="entry name" value="WD_REPEATS_REGION"/>
    <property type="match status" value="2"/>
</dbReference>
<dbReference type="PROSITE" id="PS50082">
    <property type="entry name" value="WD_REPEATS_2"/>
    <property type="match status" value="3"/>
</dbReference>
<dbReference type="Proteomes" id="UP001235939">
    <property type="component" value="Chromosome 02"/>
</dbReference>
<dbReference type="InterPro" id="IPR001680">
    <property type="entry name" value="WD40_rpt"/>
</dbReference>
<dbReference type="SUPFAM" id="SSF50978">
    <property type="entry name" value="WD40 repeat-like"/>
    <property type="match status" value="1"/>
</dbReference>
<dbReference type="InterPro" id="IPR036322">
    <property type="entry name" value="WD40_repeat_dom_sf"/>
</dbReference>
<protein>
    <submittedName>
        <fullName evidence="7">FZR1</fullName>
    </submittedName>
</protein>
<accession>A0ABY6K8L8</accession>
<keyword evidence="2 5" id="KW-0853">WD repeat</keyword>
<dbReference type="Pfam" id="PF24807">
    <property type="entry name" value="WD40_CDC20-Fz"/>
    <property type="match status" value="1"/>
</dbReference>
<dbReference type="PROSITE" id="PS00678">
    <property type="entry name" value="WD_REPEATS_1"/>
    <property type="match status" value="1"/>
</dbReference>
<dbReference type="Gene3D" id="2.130.10.10">
    <property type="entry name" value="YVTN repeat-like/Quinoprotein amine dehydrogenase"/>
    <property type="match status" value="2"/>
</dbReference>
<dbReference type="SMART" id="SM00320">
    <property type="entry name" value="WD40"/>
    <property type="match status" value="6"/>
</dbReference>
<keyword evidence="3" id="KW-0677">Repeat</keyword>
<feature type="domain" description="CDC20/Fizzy WD40" evidence="6">
    <location>
        <begin position="541"/>
        <end position="712"/>
    </location>
</feature>
<gene>
    <name evidence="7" type="ORF">LAZ67_2006404</name>
</gene>
<evidence type="ECO:0000256" key="5">
    <source>
        <dbReference type="PROSITE-ProRule" id="PRU00221"/>
    </source>
</evidence>
<name>A0ABY6K8L8_9ARAC</name>
<dbReference type="Pfam" id="PF00400">
    <property type="entry name" value="WD40"/>
    <property type="match status" value="1"/>
</dbReference>
<feature type="repeat" description="WD" evidence="5">
    <location>
        <begin position="209"/>
        <end position="250"/>
    </location>
</feature>